<evidence type="ECO:0000259" key="13">
    <source>
        <dbReference type="Pfam" id="PF02775"/>
    </source>
</evidence>
<dbReference type="RefSeq" id="WP_167976652.1">
    <property type="nucleotide sequence ID" value="NZ_VSRL01000103.1"/>
</dbReference>
<dbReference type="EMBL" id="VSRL01000103">
    <property type="protein sequence ID" value="NKE59992.1"/>
    <property type="molecule type" value="Genomic_DNA"/>
</dbReference>
<evidence type="ECO:0000256" key="7">
    <source>
        <dbReference type="ARBA" id="ARBA00022793"/>
    </source>
</evidence>
<dbReference type="InterPro" id="IPR011766">
    <property type="entry name" value="TPP_enzyme_TPP-bd"/>
</dbReference>
<evidence type="ECO:0000256" key="9">
    <source>
        <dbReference type="ARBA" id="ARBA00023052"/>
    </source>
</evidence>
<evidence type="ECO:0000259" key="12">
    <source>
        <dbReference type="Pfam" id="PF00205"/>
    </source>
</evidence>
<comment type="function">
    <text evidence="3">Decarboxylates branched-chain and aromatic alpha-keto acids to aldehydes.</text>
</comment>
<dbReference type="InterPro" id="IPR029061">
    <property type="entry name" value="THDP-binding"/>
</dbReference>
<reference evidence="15 16" key="1">
    <citation type="submission" date="2019-08" db="EMBL/GenBank/DDBJ databases">
        <title>Lentzea from Indian Himalayas.</title>
        <authorList>
            <person name="Mandal S."/>
            <person name="Mallick Gupta A."/>
            <person name="Maiti P.K."/>
            <person name="Sarkar J."/>
            <person name="Mandal S."/>
        </authorList>
    </citation>
    <scope>NUCLEOTIDE SEQUENCE [LARGE SCALE GENOMIC DNA]</scope>
    <source>
        <strain evidence="15 16">PSKA42</strain>
    </source>
</reference>
<dbReference type="Pfam" id="PF02775">
    <property type="entry name" value="TPP_enzyme_C"/>
    <property type="match status" value="1"/>
</dbReference>
<dbReference type="Pfam" id="PF02776">
    <property type="entry name" value="TPP_enzyme_N"/>
    <property type="match status" value="1"/>
</dbReference>
<evidence type="ECO:0000313" key="15">
    <source>
        <dbReference type="EMBL" id="NKE59992.1"/>
    </source>
</evidence>
<dbReference type="InterPro" id="IPR047213">
    <property type="entry name" value="TPP_PYR_PDC_IPDC-like"/>
</dbReference>
<sequence>MNEGYTVGQYLVDRLHQLGLDHLFSIAGDYSIEWLNRYVTPSSIEIVAEVNEVNAGYAADGYARLKGIGALCVTYSAGALCAVNAVAGAYVEKVPLVLINGTPSIKKTLTFEQTGFSAHHFISGRETDQQSFEHITVATVRIDNPDLAPLLIDHALTRCVSERRPIYVELLEDMVDLACEPPRGVLKPARALSDQSSLEQSVAQICARLESAENPLVWIGVEIDRFGLQEKAMSLIRQLNVPFVTELLSKAVLPEDDAQFFGVLDGQASSAAVADLVKTSDFILGLGVWLTDINSLGWEPDFDKTAFVSMDAVKLGTYFGGQVALEHLIDGILAKQVAPKVWNPPEKPTYSAPAMGAADEITYQGFYNFVQQYIDKNTIVGSDASMNYFGSMLLDVPGPGGFVAQSSYSSIGYIAAAATGICLAKAPHQRVMVFSGDGGFQMTAQCLSTQTRFKLNPVIFVIDNGVYGVEQWLADSTVFHTDKPFYNSCVLHPWNYSKLSEVFGCRGWKVGTYGELEEAVTGALANSVSPSIIQVLVPGKSIPDNAEWKTQ</sequence>
<feature type="domain" description="Thiamine pyrophosphate enzyme TPP-binding" evidence="13">
    <location>
        <begin position="393"/>
        <end position="535"/>
    </location>
</feature>
<evidence type="ECO:0000313" key="16">
    <source>
        <dbReference type="Proteomes" id="UP001515943"/>
    </source>
</evidence>
<keyword evidence="8" id="KW-0460">Magnesium</keyword>
<keyword evidence="9 11" id="KW-0786">Thiamine pyrophosphate</keyword>
<gene>
    <name evidence="15" type="ORF">FXN61_25620</name>
</gene>
<dbReference type="SUPFAM" id="SSF52467">
    <property type="entry name" value="DHS-like NAD/FAD-binding domain"/>
    <property type="match status" value="1"/>
</dbReference>
<keyword evidence="7" id="KW-0210">Decarboxylase</keyword>
<dbReference type="Pfam" id="PF00205">
    <property type="entry name" value="TPP_enzyme_M"/>
    <property type="match status" value="1"/>
</dbReference>
<evidence type="ECO:0000256" key="4">
    <source>
        <dbReference type="ARBA" id="ARBA00007812"/>
    </source>
</evidence>
<comment type="cofactor">
    <cofactor evidence="1">
        <name>a metal cation</name>
        <dbReference type="ChEBI" id="CHEBI:25213"/>
    </cofactor>
</comment>
<evidence type="ECO:0000256" key="1">
    <source>
        <dbReference type="ARBA" id="ARBA00001920"/>
    </source>
</evidence>
<dbReference type="InterPro" id="IPR012110">
    <property type="entry name" value="PDC/IPDC-like"/>
</dbReference>
<dbReference type="InterPro" id="IPR012000">
    <property type="entry name" value="Thiamin_PyroP_enz_cen_dom"/>
</dbReference>
<evidence type="ECO:0000256" key="3">
    <source>
        <dbReference type="ARBA" id="ARBA00002938"/>
    </source>
</evidence>
<organism evidence="15 16">
    <name type="scientific">Lentzea indica</name>
    <dbReference type="NCBI Taxonomy" id="2604800"/>
    <lineage>
        <taxon>Bacteria</taxon>
        <taxon>Bacillati</taxon>
        <taxon>Actinomycetota</taxon>
        <taxon>Actinomycetes</taxon>
        <taxon>Pseudonocardiales</taxon>
        <taxon>Pseudonocardiaceae</taxon>
        <taxon>Lentzea</taxon>
    </lineage>
</organism>
<feature type="domain" description="Thiamine pyrophosphate enzyme central" evidence="12">
    <location>
        <begin position="202"/>
        <end position="319"/>
    </location>
</feature>
<dbReference type="InterPro" id="IPR029035">
    <property type="entry name" value="DHS-like_NAD/FAD-binding_dom"/>
</dbReference>
<dbReference type="PIRSF" id="PIRSF036565">
    <property type="entry name" value="Pyruvt_ip_decrb"/>
    <property type="match status" value="1"/>
</dbReference>
<evidence type="ECO:0000259" key="14">
    <source>
        <dbReference type="Pfam" id="PF02776"/>
    </source>
</evidence>
<feature type="domain" description="Thiamine pyrophosphate enzyme N-terminal TPP-binding" evidence="14">
    <location>
        <begin position="6"/>
        <end position="109"/>
    </location>
</feature>
<dbReference type="Gene3D" id="3.40.50.1220">
    <property type="entry name" value="TPP-binding domain"/>
    <property type="match status" value="1"/>
</dbReference>
<evidence type="ECO:0000256" key="10">
    <source>
        <dbReference type="ARBA" id="ARBA00023239"/>
    </source>
</evidence>
<keyword evidence="6" id="KW-0479">Metal-binding</keyword>
<keyword evidence="10" id="KW-0456">Lyase</keyword>
<proteinExistence type="inferred from homology"/>
<dbReference type="CDD" id="cd07038">
    <property type="entry name" value="TPP_PYR_PDC_IPDC_like"/>
    <property type="match status" value="1"/>
</dbReference>
<protein>
    <recommendedName>
        <fullName evidence="5">Alpha-keto-acid decarboxylase</fullName>
    </recommendedName>
</protein>
<evidence type="ECO:0000256" key="11">
    <source>
        <dbReference type="RuleBase" id="RU362132"/>
    </source>
</evidence>
<comment type="caution">
    <text evidence="15">The sequence shown here is derived from an EMBL/GenBank/DDBJ whole genome shotgun (WGS) entry which is preliminary data.</text>
</comment>
<evidence type="ECO:0000256" key="2">
    <source>
        <dbReference type="ARBA" id="ARBA00001964"/>
    </source>
</evidence>
<accession>A0ABX1FN26</accession>
<evidence type="ECO:0000256" key="8">
    <source>
        <dbReference type="ARBA" id="ARBA00022842"/>
    </source>
</evidence>
<dbReference type="Proteomes" id="UP001515943">
    <property type="component" value="Unassembled WGS sequence"/>
</dbReference>
<dbReference type="Gene3D" id="3.40.50.970">
    <property type="match status" value="2"/>
</dbReference>
<comment type="cofactor">
    <cofactor evidence="2">
        <name>thiamine diphosphate</name>
        <dbReference type="ChEBI" id="CHEBI:58937"/>
    </cofactor>
</comment>
<dbReference type="InterPro" id="IPR012001">
    <property type="entry name" value="Thiamin_PyroP_enz_TPP-bd_dom"/>
</dbReference>
<evidence type="ECO:0000256" key="5">
    <source>
        <dbReference type="ARBA" id="ARBA00020054"/>
    </source>
</evidence>
<evidence type="ECO:0000256" key="6">
    <source>
        <dbReference type="ARBA" id="ARBA00022723"/>
    </source>
</evidence>
<dbReference type="SUPFAM" id="SSF52518">
    <property type="entry name" value="Thiamin diphosphate-binding fold (THDP-binding)"/>
    <property type="match status" value="2"/>
</dbReference>
<name>A0ABX1FN26_9PSEU</name>
<keyword evidence="16" id="KW-1185">Reference proteome</keyword>
<dbReference type="PANTHER" id="PTHR43452">
    <property type="entry name" value="PYRUVATE DECARBOXYLASE"/>
    <property type="match status" value="1"/>
</dbReference>
<comment type="similarity">
    <text evidence="4 11">Belongs to the TPP enzyme family.</text>
</comment>
<dbReference type="PANTHER" id="PTHR43452:SF30">
    <property type="entry name" value="PYRUVATE DECARBOXYLASE ISOZYME 1-RELATED"/>
    <property type="match status" value="1"/>
</dbReference>